<protein>
    <submittedName>
        <fullName evidence="5">Secreted protein</fullName>
    </submittedName>
</protein>
<reference evidence="5" key="1">
    <citation type="submission" date="2017-02" db="UniProtKB">
        <authorList>
            <consortium name="WormBaseParasite"/>
        </authorList>
    </citation>
    <scope>IDENTIFICATION</scope>
</reference>
<feature type="compositionally biased region" description="Basic and acidic residues" evidence="1">
    <location>
        <begin position="33"/>
        <end position="44"/>
    </location>
</feature>
<feature type="region of interest" description="Disordered" evidence="1">
    <location>
        <begin position="29"/>
        <end position="140"/>
    </location>
</feature>
<sequence length="140" mass="14916">MLAFSQLVVCFLAFAAATYACPLPNCGSGISRRARDTEDAKGKIVDGSASILKEPQDSGNNETAKVPADLKNKDEDIMEKKREIDSKEATEKKPEEAASEGVAEKKPEEAASEGVSEKKPEEAASEEVAEKKPEEAASEG</sequence>
<dbReference type="AlphaFoldDB" id="A0A0N4V4G4"/>
<dbReference type="Proteomes" id="UP000274131">
    <property type="component" value="Unassembled WGS sequence"/>
</dbReference>
<proteinExistence type="predicted"/>
<evidence type="ECO:0000256" key="1">
    <source>
        <dbReference type="SAM" id="MobiDB-lite"/>
    </source>
</evidence>
<dbReference type="WBParaSite" id="EVEC_0000501501-mRNA-1">
    <property type="protein sequence ID" value="EVEC_0000501501-mRNA-1"/>
    <property type="gene ID" value="EVEC_0000501501"/>
</dbReference>
<evidence type="ECO:0000256" key="2">
    <source>
        <dbReference type="SAM" id="SignalP"/>
    </source>
</evidence>
<evidence type="ECO:0000313" key="5">
    <source>
        <dbReference type="WBParaSite" id="EVEC_0000501501-mRNA-1"/>
    </source>
</evidence>
<feature type="signal peptide" evidence="2">
    <location>
        <begin position="1"/>
        <end position="20"/>
    </location>
</feature>
<gene>
    <name evidence="3" type="ORF">EVEC_LOCUS4701</name>
</gene>
<dbReference type="EMBL" id="UXUI01007934">
    <property type="protein sequence ID" value="VDD89950.1"/>
    <property type="molecule type" value="Genomic_DNA"/>
</dbReference>
<feature type="compositionally biased region" description="Basic and acidic residues" evidence="1">
    <location>
        <begin position="68"/>
        <end position="140"/>
    </location>
</feature>
<evidence type="ECO:0000313" key="3">
    <source>
        <dbReference type="EMBL" id="VDD89950.1"/>
    </source>
</evidence>
<keyword evidence="2" id="KW-0732">Signal</keyword>
<feature type="chain" id="PRO_5043122680" evidence="2">
    <location>
        <begin position="21"/>
        <end position="140"/>
    </location>
</feature>
<evidence type="ECO:0000313" key="4">
    <source>
        <dbReference type="Proteomes" id="UP000274131"/>
    </source>
</evidence>
<keyword evidence="4" id="KW-1185">Reference proteome</keyword>
<accession>A0A0N4V4G4</accession>
<reference evidence="3 4" key="2">
    <citation type="submission" date="2018-10" db="EMBL/GenBank/DDBJ databases">
        <authorList>
            <consortium name="Pathogen Informatics"/>
        </authorList>
    </citation>
    <scope>NUCLEOTIDE SEQUENCE [LARGE SCALE GENOMIC DNA]</scope>
</reference>
<organism evidence="5">
    <name type="scientific">Enterobius vermicularis</name>
    <name type="common">Human pinworm</name>
    <dbReference type="NCBI Taxonomy" id="51028"/>
    <lineage>
        <taxon>Eukaryota</taxon>
        <taxon>Metazoa</taxon>
        <taxon>Ecdysozoa</taxon>
        <taxon>Nematoda</taxon>
        <taxon>Chromadorea</taxon>
        <taxon>Rhabditida</taxon>
        <taxon>Spirurina</taxon>
        <taxon>Oxyuridomorpha</taxon>
        <taxon>Oxyuroidea</taxon>
        <taxon>Oxyuridae</taxon>
        <taxon>Enterobius</taxon>
    </lineage>
</organism>
<name>A0A0N4V4G4_ENTVE</name>